<keyword evidence="3" id="KW-1185">Reference proteome</keyword>
<evidence type="ECO:0000313" key="2">
    <source>
        <dbReference type="EMBL" id="QEG23350.1"/>
    </source>
</evidence>
<feature type="transmembrane region" description="Helical" evidence="1">
    <location>
        <begin position="126"/>
        <end position="152"/>
    </location>
</feature>
<name>A0A5B9PDY6_9BACT</name>
<dbReference type="AlphaFoldDB" id="A0A5B9PDY6"/>
<protein>
    <submittedName>
        <fullName evidence="2">Uncharacterized protein</fullName>
    </submittedName>
</protein>
<keyword evidence="1" id="KW-0812">Transmembrane</keyword>
<keyword evidence="1" id="KW-1133">Transmembrane helix</keyword>
<proteinExistence type="predicted"/>
<feature type="transmembrane region" description="Helical" evidence="1">
    <location>
        <begin position="78"/>
        <end position="106"/>
    </location>
</feature>
<feature type="transmembrane region" description="Helical" evidence="1">
    <location>
        <begin position="15"/>
        <end position="39"/>
    </location>
</feature>
<reference evidence="2 3" key="1">
    <citation type="submission" date="2019-08" db="EMBL/GenBank/DDBJ databases">
        <title>Deep-cultivation of Planctomycetes and their phenomic and genomic characterization uncovers novel biology.</title>
        <authorList>
            <person name="Wiegand S."/>
            <person name="Jogler M."/>
            <person name="Boedeker C."/>
            <person name="Pinto D."/>
            <person name="Vollmers J."/>
            <person name="Rivas-Marin E."/>
            <person name="Kohn T."/>
            <person name="Peeters S.H."/>
            <person name="Heuer A."/>
            <person name="Rast P."/>
            <person name="Oberbeckmann S."/>
            <person name="Bunk B."/>
            <person name="Jeske O."/>
            <person name="Meyerdierks A."/>
            <person name="Storesund J.E."/>
            <person name="Kallscheuer N."/>
            <person name="Luecker S."/>
            <person name="Lage O.M."/>
            <person name="Pohl T."/>
            <person name="Merkel B.J."/>
            <person name="Hornburger P."/>
            <person name="Mueller R.-W."/>
            <person name="Bruemmer F."/>
            <person name="Labrenz M."/>
            <person name="Spormann A.M."/>
            <person name="Op den Camp H."/>
            <person name="Overmann J."/>
            <person name="Amann R."/>
            <person name="Jetten M.S.M."/>
            <person name="Mascher T."/>
            <person name="Medema M.H."/>
            <person name="Devos D.P."/>
            <person name="Kaster A.-K."/>
            <person name="Ovreas L."/>
            <person name="Rohde M."/>
            <person name="Galperin M.Y."/>
            <person name="Jogler C."/>
        </authorList>
    </citation>
    <scope>NUCLEOTIDE SEQUENCE [LARGE SCALE GENOMIC DNA]</scope>
    <source>
        <strain evidence="2 3">FC18</strain>
    </source>
</reference>
<dbReference type="EMBL" id="CP042912">
    <property type="protein sequence ID" value="QEG23350.1"/>
    <property type="molecule type" value="Genomic_DNA"/>
</dbReference>
<evidence type="ECO:0000256" key="1">
    <source>
        <dbReference type="SAM" id="Phobius"/>
    </source>
</evidence>
<evidence type="ECO:0000313" key="3">
    <source>
        <dbReference type="Proteomes" id="UP000322214"/>
    </source>
</evidence>
<dbReference type="Proteomes" id="UP000322214">
    <property type="component" value="Chromosome"/>
</dbReference>
<dbReference type="RefSeq" id="WP_075082159.1">
    <property type="nucleotide sequence ID" value="NZ_CP042912.1"/>
</dbReference>
<dbReference type="KEGG" id="mff:MFFC18_32480"/>
<sequence>MDTSGSRKYNPQTILMLRVSVALWGAWGLMHVFAGVAALSEDTPIAIEKIADAVHHNSASIEYPAVAGAIIKRQGFNLLWAGCVTLCCMVPIWHGSNFAIFLAALIGGLTELGRFLFLDLAGFVNFLPGTILTIICVTAIVASVGASLQIAAMDTELVINARQTNLG</sequence>
<organism evidence="2 3">
    <name type="scientific">Mariniblastus fucicola</name>
    <dbReference type="NCBI Taxonomy" id="980251"/>
    <lineage>
        <taxon>Bacteria</taxon>
        <taxon>Pseudomonadati</taxon>
        <taxon>Planctomycetota</taxon>
        <taxon>Planctomycetia</taxon>
        <taxon>Pirellulales</taxon>
        <taxon>Pirellulaceae</taxon>
        <taxon>Mariniblastus</taxon>
    </lineage>
</organism>
<dbReference type="OrthoDB" id="582520at2"/>
<accession>A0A5B9PDY6</accession>
<gene>
    <name evidence="2" type="ORF">MFFC18_32480</name>
</gene>
<keyword evidence="1" id="KW-0472">Membrane</keyword>